<keyword evidence="3" id="KW-0378">Hydrolase</keyword>
<dbReference type="InterPro" id="IPR051453">
    <property type="entry name" value="MBL_Glyoxalase_II"/>
</dbReference>
<dbReference type="GO" id="GO:0016787">
    <property type="term" value="F:hydrolase activity"/>
    <property type="evidence" value="ECO:0007669"/>
    <property type="project" value="UniProtKB-KW"/>
</dbReference>
<evidence type="ECO:0000313" key="7">
    <source>
        <dbReference type="Proteomes" id="UP000199021"/>
    </source>
</evidence>
<dbReference type="RefSeq" id="WP_090170109.1">
    <property type="nucleotide sequence ID" value="NZ_FOFB01000017.1"/>
</dbReference>
<comment type="cofactor">
    <cofactor evidence="1">
        <name>Zn(2+)</name>
        <dbReference type="ChEBI" id="CHEBI:29105"/>
    </cofactor>
</comment>
<dbReference type="Gene3D" id="3.60.15.10">
    <property type="entry name" value="Ribonuclease Z/Hydroxyacylglutathione hydrolase-like"/>
    <property type="match status" value="1"/>
</dbReference>
<protein>
    <submittedName>
        <fullName evidence="6">Glyoxylase, beta-lactamase superfamily II</fullName>
    </submittedName>
</protein>
<feature type="domain" description="Metallo-beta-lactamase" evidence="5">
    <location>
        <begin position="13"/>
        <end position="197"/>
    </location>
</feature>
<dbReference type="PANTHER" id="PTHR46233">
    <property type="entry name" value="HYDROXYACYLGLUTATHIONE HYDROLASE GLOC"/>
    <property type="match status" value="1"/>
</dbReference>
<accession>A0A1H9JHX0</accession>
<sequence>MTKILSFTFNPVQENTFIVYDEDSREAIIFDPGCFSTAEEQALVAAIDERELKPVKLINTHCHFDHIYGNAFVASQYGLELGVHPLEVQVMEIASLALSRYGLPPMTPSPKPGYFINEGDEIKLGEATFEALFCPGHSPGSLCFLNRAEGYVIAGDVLFDGSIGRTDLPFCDHEALIGSILTKLMPLPDETVVYPGHGGPTTIGKERTSNPWLS</sequence>
<evidence type="ECO:0000313" key="6">
    <source>
        <dbReference type="EMBL" id="SEQ86379.1"/>
    </source>
</evidence>
<dbReference type="Proteomes" id="UP000199021">
    <property type="component" value="Unassembled WGS sequence"/>
</dbReference>
<dbReference type="Pfam" id="PF00753">
    <property type="entry name" value="Lactamase_B"/>
    <property type="match status" value="1"/>
</dbReference>
<dbReference type="FunCoup" id="A0A1H9JHX0">
    <property type="interactions" value="354"/>
</dbReference>
<organism evidence="6 7">
    <name type="scientific">Neolewinella agarilytica</name>
    <dbReference type="NCBI Taxonomy" id="478744"/>
    <lineage>
        <taxon>Bacteria</taxon>
        <taxon>Pseudomonadati</taxon>
        <taxon>Bacteroidota</taxon>
        <taxon>Saprospiria</taxon>
        <taxon>Saprospirales</taxon>
        <taxon>Lewinellaceae</taxon>
        <taxon>Neolewinella</taxon>
    </lineage>
</organism>
<keyword evidence="4" id="KW-0862">Zinc</keyword>
<name>A0A1H9JHX0_9BACT</name>
<gene>
    <name evidence="6" type="ORF">SAMN05444359_11777</name>
</gene>
<evidence type="ECO:0000256" key="3">
    <source>
        <dbReference type="ARBA" id="ARBA00022801"/>
    </source>
</evidence>
<evidence type="ECO:0000256" key="2">
    <source>
        <dbReference type="ARBA" id="ARBA00022723"/>
    </source>
</evidence>
<dbReference type="STRING" id="478744.SAMN05444359_11777"/>
<dbReference type="InParanoid" id="A0A1H9JHX0"/>
<evidence type="ECO:0000256" key="4">
    <source>
        <dbReference type="ARBA" id="ARBA00022833"/>
    </source>
</evidence>
<dbReference type="OrthoDB" id="9802248at2"/>
<proteinExistence type="predicted"/>
<evidence type="ECO:0000259" key="5">
    <source>
        <dbReference type="SMART" id="SM00849"/>
    </source>
</evidence>
<dbReference type="InterPro" id="IPR036866">
    <property type="entry name" value="RibonucZ/Hydroxyglut_hydro"/>
</dbReference>
<dbReference type="GO" id="GO:0046872">
    <property type="term" value="F:metal ion binding"/>
    <property type="evidence" value="ECO:0007669"/>
    <property type="project" value="UniProtKB-KW"/>
</dbReference>
<dbReference type="InterPro" id="IPR001279">
    <property type="entry name" value="Metallo-B-lactamas"/>
</dbReference>
<dbReference type="PANTHER" id="PTHR46233:SF3">
    <property type="entry name" value="HYDROXYACYLGLUTATHIONE HYDROLASE GLOC"/>
    <property type="match status" value="1"/>
</dbReference>
<keyword evidence="7" id="KW-1185">Reference proteome</keyword>
<dbReference type="SUPFAM" id="SSF56281">
    <property type="entry name" value="Metallo-hydrolase/oxidoreductase"/>
    <property type="match status" value="1"/>
</dbReference>
<keyword evidence="2" id="KW-0479">Metal-binding</keyword>
<dbReference type="SMART" id="SM00849">
    <property type="entry name" value="Lactamase_B"/>
    <property type="match status" value="1"/>
</dbReference>
<dbReference type="EMBL" id="FOFB01000017">
    <property type="protein sequence ID" value="SEQ86379.1"/>
    <property type="molecule type" value="Genomic_DNA"/>
</dbReference>
<dbReference type="AlphaFoldDB" id="A0A1H9JHX0"/>
<evidence type="ECO:0000256" key="1">
    <source>
        <dbReference type="ARBA" id="ARBA00001947"/>
    </source>
</evidence>
<reference evidence="7" key="1">
    <citation type="submission" date="2016-10" db="EMBL/GenBank/DDBJ databases">
        <authorList>
            <person name="Varghese N."/>
            <person name="Submissions S."/>
        </authorList>
    </citation>
    <scope>NUCLEOTIDE SEQUENCE [LARGE SCALE GENOMIC DNA]</scope>
    <source>
        <strain evidence="7">DSM 24740</strain>
    </source>
</reference>